<evidence type="ECO:0000256" key="1">
    <source>
        <dbReference type="ARBA" id="ARBA00022679"/>
    </source>
</evidence>
<dbReference type="PROSITE" id="PS51186">
    <property type="entry name" value="GNAT"/>
    <property type="match status" value="1"/>
</dbReference>
<dbReference type="Pfam" id="PF00583">
    <property type="entry name" value="Acetyltransf_1"/>
    <property type="match status" value="1"/>
</dbReference>
<evidence type="ECO:0000313" key="4">
    <source>
        <dbReference type="EMBL" id="KAL1406889.1"/>
    </source>
</evidence>
<sequence>MLTRTTLQARLFAASHHARKPLRLRPLATMPASASARGDALPAHPGIRVAPALRAEVPQIVSLLADDKLGAGREHADAGRYLAAFDAIARDAEHQELLVLLDSAGPTTSAEGADPAADAPVAGCLQLTYIPGLSRGGAWRAQIEAVRVAPHLRGGGVGAALFQYAIERARARGVALVQLTTDLQRPDARRFYERLGFEHSHAGMKIVF</sequence>
<dbReference type="EMBL" id="JBBXJM010000005">
    <property type="protein sequence ID" value="KAL1406889.1"/>
    <property type="molecule type" value="Genomic_DNA"/>
</dbReference>
<dbReference type="CDD" id="cd04301">
    <property type="entry name" value="NAT_SF"/>
    <property type="match status" value="1"/>
</dbReference>
<protein>
    <recommendedName>
        <fullName evidence="3">N-acetyltransferase domain-containing protein</fullName>
    </recommendedName>
</protein>
<proteinExistence type="predicted"/>
<feature type="domain" description="N-acetyltransferase" evidence="3">
    <location>
        <begin position="47"/>
        <end position="208"/>
    </location>
</feature>
<evidence type="ECO:0000313" key="5">
    <source>
        <dbReference type="Proteomes" id="UP001565368"/>
    </source>
</evidence>
<evidence type="ECO:0000259" key="3">
    <source>
        <dbReference type="PROSITE" id="PS51186"/>
    </source>
</evidence>
<name>A0ABR3PWP7_9TREE</name>
<gene>
    <name evidence="4" type="ORF">Q8F55_006301</name>
</gene>
<comment type="caution">
    <text evidence="4">The sequence shown here is derived from an EMBL/GenBank/DDBJ whole genome shotgun (WGS) entry which is preliminary data.</text>
</comment>
<reference evidence="4 5" key="1">
    <citation type="submission" date="2023-08" db="EMBL/GenBank/DDBJ databases">
        <title>Annotated Genome Sequence of Vanrija albida AlHP1.</title>
        <authorList>
            <person name="Herzog R."/>
        </authorList>
    </citation>
    <scope>NUCLEOTIDE SEQUENCE [LARGE SCALE GENOMIC DNA]</scope>
    <source>
        <strain evidence="4 5">AlHP1</strain>
    </source>
</reference>
<dbReference type="InterPro" id="IPR000182">
    <property type="entry name" value="GNAT_dom"/>
</dbReference>
<keyword evidence="1" id="KW-0808">Transferase</keyword>
<organism evidence="4 5">
    <name type="scientific">Vanrija albida</name>
    <dbReference type="NCBI Taxonomy" id="181172"/>
    <lineage>
        <taxon>Eukaryota</taxon>
        <taxon>Fungi</taxon>
        <taxon>Dikarya</taxon>
        <taxon>Basidiomycota</taxon>
        <taxon>Agaricomycotina</taxon>
        <taxon>Tremellomycetes</taxon>
        <taxon>Trichosporonales</taxon>
        <taxon>Trichosporonaceae</taxon>
        <taxon>Vanrija</taxon>
    </lineage>
</organism>
<accession>A0ABR3PWP7</accession>
<dbReference type="InterPro" id="IPR050832">
    <property type="entry name" value="Bact_Acetyltransf"/>
</dbReference>
<dbReference type="Proteomes" id="UP001565368">
    <property type="component" value="Unassembled WGS sequence"/>
</dbReference>
<dbReference type="SUPFAM" id="SSF55729">
    <property type="entry name" value="Acyl-CoA N-acyltransferases (Nat)"/>
    <property type="match status" value="1"/>
</dbReference>
<keyword evidence="2" id="KW-0012">Acyltransferase</keyword>
<dbReference type="Gene3D" id="3.40.630.30">
    <property type="match status" value="1"/>
</dbReference>
<evidence type="ECO:0000256" key="2">
    <source>
        <dbReference type="ARBA" id="ARBA00023315"/>
    </source>
</evidence>
<keyword evidence="5" id="KW-1185">Reference proteome</keyword>
<dbReference type="GeneID" id="95987344"/>
<dbReference type="InterPro" id="IPR016181">
    <property type="entry name" value="Acyl_CoA_acyltransferase"/>
</dbReference>
<dbReference type="PANTHER" id="PTHR43877">
    <property type="entry name" value="AMINOALKYLPHOSPHONATE N-ACETYLTRANSFERASE-RELATED-RELATED"/>
    <property type="match status" value="1"/>
</dbReference>
<dbReference type="PANTHER" id="PTHR43877:SF2">
    <property type="entry name" value="AMINOALKYLPHOSPHONATE N-ACETYLTRANSFERASE-RELATED"/>
    <property type="match status" value="1"/>
</dbReference>
<dbReference type="RefSeq" id="XP_069206833.1">
    <property type="nucleotide sequence ID" value="XM_069354762.1"/>
</dbReference>